<dbReference type="Gene3D" id="3.40.250.10">
    <property type="entry name" value="Rhodanese-like domain"/>
    <property type="match status" value="1"/>
</dbReference>
<evidence type="ECO:0000256" key="5">
    <source>
        <dbReference type="ARBA" id="ARBA00023002"/>
    </source>
</evidence>
<dbReference type="InterPro" id="IPR023753">
    <property type="entry name" value="FAD/NAD-binding_dom"/>
</dbReference>
<dbReference type="InterPro" id="IPR036868">
    <property type="entry name" value="TusA-like_sf"/>
</dbReference>
<dbReference type="SUPFAM" id="SSF55424">
    <property type="entry name" value="FAD/NAD-linked reductases, dimerisation (C-terminal) domain"/>
    <property type="match status" value="1"/>
</dbReference>
<dbReference type="STRING" id="94869.SAMN04488529_10765"/>
<feature type="domain" description="Rhodanese" evidence="7">
    <location>
        <begin position="465"/>
        <end position="553"/>
    </location>
</feature>
<dbReference type="OrthoDB" id="9802028at2"/>
<sequence length="846" mass="93256">MKNKRVLIVGGVAGGASTAARLRRLDENIEIIMFERGEHISFANCGLPYYIGETIKNRDALLLQTPKKMNDRFKVNVRINSEVISIDTDNKTVKVKSKADGEYEEGYDYLVLAPGAKPINPNITGGNSEKIFTLRNVWDTDKIKKYVDNSEIKSAVVIGGGYIGVEMAENLKERGLEVTLIEAAPHVLAPFDSEFSALVEKELNDNGISIILNDKVKGFKDTQDGINVILDSEKEVQTQIVISAIGVIPDTGFIKSSGIELGDRGHVKVDEHMKTNKENVFAVGDAIVVRDYVNGEDAFIPLAGPANRQGRIVADNIAGINSIYKGTLGTSIIKVFDMVAASTGNNERTLNRYNIKYKKVYLYPMSHASYYPNATQLSIKVLYDLEGKVLGAQALGYEGVDKFIDVIATVIKFGGTMEDLTELELAYAPPFSSAKSPANMAGFIAQNEMKGLEEIITLEELVNYDENKQIFLDVREKTEIDINGEIPNFINIPVDKLRDNLETLDKNKEIVVSCAVGVRGHIASRILIQNGFKVKNLTGGYKVYKNWDYKAEVLDNKPKVCPVMEDLDREINLGNNTEDKSKIDIREEAAIEKDLAPRVTKELDATGLSCPGPLMKVKTIMDEMNKCDILKIKASDPGFYRDIQSWAKKTNNTLLNIEKNKGIIEATIQKGIALEESLLTVADEKSLVKKLKGQTIVVFSGDLDKAIAAFIIANGAATMGKKVTMFFTFWGLNVIRKPEKIKIIKNPIEKAFGIMMPRGSQKLGLSKMNMAGMGGKMIRGVMKNKNIQSLEDLIEAALESGIELVACTMSMDVMGIKEEEIIKGVTYGGVGYYLGEADDSNINLFI</sequence>
<dbReference type="Gene3D" id="3.50.50.60">
    <property type="entry name" value="FAD/NAD(P)-binding domain"/>
    <property type="match status" value="2"/>
</dbReference>
<evidence type="ECO:0000259" key="7">
    <source>
        <dbReference type="PROSITE" id="PS50206"/>
    </source>
</evidence>
<dbReference type="InterPro" id="IPR016156">
    <property type="entry name" value="FAD/NAD-linked_Rdtase_dimer_sf"/>
</dbReference>
<dbReference type="InterPro" id="IPR036873">
    <property type="entry name" value="Rhodanese-like_dom_sf"/>
</dbReference>
<evidence type="ECO:0000256" key="3">
    <source>
        <dbReference type="ARBA" id="ARBA00022630"/>
    </source>
</evidence>
<dbReference type="SUPFAM" id="SSF64307">
    <property type="entry name" value="SirA-like"/>
    <property type="match status" value="1"/>
</dbReference>
<keyword evidence="9" id="KW-1185">Reference proteome</keyword>
<dbReference type="Pfam" id="PF13686">
    <property type="entry name" value="DrsE_2"/>
    <property type="match status" value="1"/>
</dbReference>
<protein>
    <submittedName>
        <fullName evidence="8">NADPH-dependent 2,4-dienoyl-CoA reductase, sulfur reductase</fullName>
    </submittedName>
</protein>
<evidence type="ECO:0000313" key="8">
    <source>
        <dbReference type="EMBL" id="SDP53870.1"/>
    </source>
</evidence>
<keyword evidence="6" id="KW-0676">Redox-active center</keyword>
<accession>A0A1H0TJK9</accession>
<evidence type="ECO:0000256" key="6">
    <source>
        <dbReference type="ARBA" id="ARBA00023284"/>
    </source>
</evidence>
<dbReference type="PRINTS" id="PR00368">
    <property type="entry name" value="FADPNR"/>
</dbReference>
<dbReference type="SUPFAM" id="SSF75169">
    <property type="entry name" value="DsrEFH-like"/>
    <property type="match status" value="1"/>
</dbReference>
<dbReference type="CDD" id="cd01524">
    <property type="entry name" value="RHOD_Pyr_redox"/>
    <property type="match status" value="1"/>
</dbReference>
<dbReference type="Proteomes" id="UP000198597">
    <property type="component" value="Unassembled WGS sequence"/>
</dbReference>
<dbReference type="InterPro" id="IPR001763">
    <property type="entry name" value="Rhodanese-like_dom"/>
</dbReference>
<gene>
    <name evidence="8" type="ORF">SAMN04488529_10765</name>
</gene>
<evidence type="ECO:0000256" key="4">
    <source>
        <dbReference type="ARBA" id="ARBA00022827"/>
    </source>
</evidence>
<dbReference type="PANTHER" id="PTHR43429:SF1">
    <property type="entry name" value="NAD(P)H SULFUR OXIDOREDUCTASE (COA-DEPENDENT)"/>
    <property type="match status" value="1"/>
</dbReference>
<proteinExistence type="inferred from homology"/>
<dbReference type="AlphaFoldDB" id="A0A1H0TJK9"/>
<dbReference type="GO" id="GO:0016491">
    <property type="term" value="F:oxidoreductase activity"/>
    <property type="evidence" value="ECO:0007669"/>
    <property type="project" value="UniProtKB-KW"/>
</dbReference>
<dbReference type="SUPFAM" id="SSF52821">
    <property type="entry name" value="Rhodanese/Cell cycle control phosphatase"/>
    <property type="match status" value="1"/>
</dbReference>
<name>A0A1H0TJK9_9CLOT</name>
<keyword evidence="4" id="KW-0274">FAD</keyword>
<dbReference type="InterPro" id="IPR027396">
    <property type="entry name" value="DsrEFH-like"/>
</dbReference>
<comment type="cofactor">
    <cofactor evidence="1">
        <name>FAD</name>
        <dbReference type="ChEBI" id="CHEBI:57692"/>
    </cofactor>
</comment>
<dbReference type="InterPro" id="IPR001455">
    <property type="entry name" value="TusA-like"/>
</dbReference>
<dbReference type="PRINTS" id="PR00411">
    <property type="entry name" value="PNDRDTASEI"/>
</dbReference>
<dbReference type="RefSeq" id="WP_089970281.1">
    <property type="nucleotide sequence ID" value="NZ_FNJM01000007.1"/>
</dbReference>
<dbReference type="SUPFAM" id="SSF51905">
    <property type="entry name" value="FAD/NAD(P)-binding domain"/>
    <property type="match status" value="1"/>
</dbReference>
<dbReference type="Gene3D" id="3.40.1260.10">
    <property type="entry name" value="DsrEFH-like"/>
    <property type="match status" value="1"/>
</dbReference>
<comment type="similarity">
    <text evidence="2">Belongs to the class-III pyridine nucleotide-disulfide oxidoreductase family.</text>
</comment>
<dbReference type="PROSITE" id="PS50206">
    <property type="entry name" value="RHODANESE_3"/>
    <property type="match status" value="1"/>
</dbReference>
<dbReference type="SMART" id="SM00450">
    <property type="entry name" value="RHOD"/>
    <property type="match status" value="1"/>
</dbReference>
<evidence type="ECO:0000256" key="2">
    <source>
        <dbReference type="ARBA" id="ARBA00009130"/>
    </source>
</evidence>
<keyword evidence="3" id="KW-0285">Flavoprotein</keyword>
<dbReference type="Pfam" id="PF00581">
    <property type="entry name" value="Rhodanese"/>
    <property type="match status" value="1"/>
</dbReference>
<keyword evidence="5" id="KW-0560">Oxidoreductase</keyword>
<dbReference type="Pfam" id="PF07992">
    <property type="entry name" value="Pyr_redox_2"/>
    <property type="match status" value="1"/>
</dbReference>
<evidence type="ECO:0000256" key="1">
    <source>
        <dbReference type="ARBA" id="ARBA00001974"/>
    </source>
</evidence>
<dbReference type="InterPro" id="IPR004099">
    <property type="entry name" value="Pyr_nucl-diS_OxRdtase_dimer"/>
</dbReference>
<dbReference type="EMBL" id="FNJM01000007">
    <property type="protein sequence ID" value="SDP53870.1"/>
    <property type="molecule type" value="Genomic_DNA"/>
</dbReference>
<dbReference type="InterPro" id="IPR036188">
    <property type="entry name" value="FAD/NAD-bd_sf"/>
</dbReference>
<dbReference type="PANTHER" id="PTHR43429">
    <property type="entry name" value="PYRIDINE NUCLEOTIDE-DISULFIDE OXIDOREDUCTASE DOMAIN-CONTAINING"/>
    <property type="match status" value="1"/>
</dbReference>
<dbReference type="Gene3D" id="3.30.110.40">
    <property type="entry name" value="TusA-like domain"/>
    <property type="match status" value="1"/>
</dbReference>
<organism evidence="8 9">
    <name type="scientific">Clostridium gasigenes</name>
    <dbReference type="NCBI Taxonomy" id="94869"/>
    <lineage>
        <taxon>Bacteria</taxon>
        <taxon>Bacillati</taxon>
        <taxon>Bacillota</taxon>
        <taxon>Clostridia</taxon>
        <taxon>Eubacteriales</taxon>
        <taxon>Clostridiaceae</taxon>
        <taxon>Clostridium</taxon>
    </lineage>
</organism>
<dbReference type="InterPro" id="IPR050260">
    <property type="entry name" value="FAD-bd_OxRdtase"/>
</dbReference>
<reference evidence="8 9" key="1">
    <citation type="submission" date="2016-10" db="EMBL/GenBank/DDBJ databases">
        <authorList>
            <person name="de Groot N.N."/>
        </authorList>
    </citation>
    <scope>NUCLEOTIDE SEQUENCE [LARGE SCALE GENOMIC DNA]</scope>
    <source>
        <strain evidence="8 9">DSM 12272</strain>
    </source>
</reference>
<dbReference type="Pfam" id="PF02852">
    <property type="entry name" value="Pyr_redox_dim"/>
    <property type="match status" value="1"/>
</dbReference>
<dbReference type="Pfam" id="PF01206">
    <property type="entry name" value="TusA"/>
    <property type="match status" value="1"/>
</dbReference>
<dbReference type="InterPro" id="IPR032836">
    <property type="entry name" value="DsrE2-like"/>
</dbReference>
<evidence type="ECO:0000313" key="9">
    <source>
        <dbReference type="Proteomes" id="UP000198597"/>
    </source>
</evidence>